<dbReference type="InterPro" id="IPR009081">
    <property type="entry name" value="PP-bd_ACP"/>
</dbReference>
<dbReference type="RefSeq" id="WP_311401336.1">
    <property type="nucleotide sequence ID" value="NZ_JAVRBG010000005.1"/>
</dbReference>
<keyword evidence="3" id="KW-0443">Lipid metabolism</keyword>
<protein>
    <recommendedName>
        <fullName evidence="3">Acyl carrier protein</fullName>
        <shortName evidence="3">ACP</shortName>
    </recommendedName>
</protein>
<accession>A0ABU2KI39</accession>
<comment type="similarity">
    <text evidence="3">Belongs to the acyl carrier protein (ACP) family.</text>
</comment>
<keyword evidence="3" id="KW-0275">Fatty acid biosynthesis</keyword>
<dbReference type="EMBL" id="JAVRBG010000005">
    <property type="protein sequence ID" value="MDT0294386.1"/>
    <property type="molecule type" value="Genomic_DNA"/>
</dbReference>
<comment type="pathway">
    <text evidence="3">Lipid metabolism; fatty acid biosynthesis.</text>
</comment>
<comment type="PTM">
    <text evidence="3">4'-phosphopantetheine is transferred from CoA to a specific serine of apo-ACP by AcpS. This modification is essential for activity because fatty acids are bound in thioester linkage to the sulfhydryl of the prosthetic group.</text>
</comment>
<sequence length="81" mass="9310">MKRDEIISKIDDFLVEEFEVEQSEISETANLKETLDLDSLDYVDLVVAVESSFGIKLVAEDFANTHTFEDFYSLIDSKLKQ</sequence>
<reference evidence="6" key="1">
    <citation type="submission" date="2023-07" db="EMBL/GenBank/DDBJ databases">
        <title>Isolating and identifying novel microbial strains from the Mariana Trench.</title>
        <authorList>
            <person name="Fu H."/>
        </authorList>
    </citation>
    <scope>NUCLEOTIDE SEQUENCE [LARGE SCALE GENOMIC DNA]</scope>
    <source>
        <strain evidence="6">T-y2</strain>
    </source>
</reference>
<evidence type="ECO:0000259" key="4">
    <source>
        <dbReference type="PROSITE" id="PS50075"/>
    </source>
</evidence>
<keyword evidence="3" id="KW-0276">Fatty acid metabolism</keyword>
<dbReference type="Pfam" id="PF00550">
    <property type="entry name" value="PP-binding"/>
    <property type="match status" value="1"/>
</dbReference>
<dbReference type="SUPFAM" id="SSF47336">
    <property type="entry name" value="ACP-like"/>
    <property type="match status" value="1"/>
</dbReference>
<dbReference type="Gene3D" id="1.10.1200.10">
    <property type="entry name" value="ACP-like"/>
    <property type="match status" value="1"/>
</dbReference>
<evidence type="ECO:0000256" key="3">
    <source>
        <dbReference type="HAMAP-Rule" id="MF_01217"/>
    </source>
</evidence>
<evidence type="ECO:0000256" key="1">
    <source>
        <dbReference type="ARBA" id="ARBA00022450"/>
    </source>
</evidence>
<gene>
    <name evidence="3" type="primary">acpP</name>
    <name evidence="5" type="ORF">RLT85_07035</name>
</gene>
<evidence type="ECO:0000313" key="6">
    <source>
        <dbReference type="Proteomes" id="UP001182991"/>
    </source>
</evidence>
<feature type="modified residue" description="O-(pantetheine 4'-phosphoryl)serine" evidence="3">
    <location>
        <position position="39"/>
    </location>
</feature>
<feature type="domain" description="Carrier" evidence="4">
    <location>
        <begin position="1"/>
        <end position="79"/>
    </location>
</feature>
<comment type="function">
    <text evidence="3">Carrier of the growing fatty acid chain in fatty acid biosynthesis.</text>
</comment>
<name>A0ABU2KI39_9FLAO</name>
<proteinExistence type="inferred from homology"/>
<dbReference type="InterPro" id="IPR036736">
    <property type="entry name" value="ACP-like_sf"/>
</dbReference>
<dbReference type="HAMAP" id="MF_01217">
    <property type="entry name" value="Acyl_carrier"/>
    <property type="match status" value="1"/>
</dbReference>
<keyword evidence="3" id="KW-0963">Cytoplasm</keyword>
<comment type="subcellular location">
    <subcellularLocation>
        <location evidence="3">Cytoplasm</location>
    </subcellularLocation>
</comment>
<keyword evidence="3" id="KW-0444">Lipid biosynthesis</keyword>
<keyword evidence="1 3" id="KW-0596">Phosphopantetheine</keyword>
<organism evidence="5 6">
    <name type="scientific">Mesonia ostreae</name>
    <dbReference type="NCBI Taxonomy" id="861110"/>
    <lineage>
        <taxon>Bacteria</taxon>
        <taxon>Pseudomonadati</taxon>
        <taxon>Bacteroidota</taxon>
        <taxon>Flavobacteriia</taxon>
        <taxon>Flavobacteriales</taxon>
        <taxon>Flavobacteriaceae</taxon>
        <taxon>Mesonia</taxon>
    </lineage>
</organism>
<evidence type="ECO:0000313" key="5">
    <source>
        <dbReference type="EMBL" id="MDT0294386.1"/>
    </source>
</evidence>
<evidence type="ECO:0000256" key="2">
    <source>
        <dbReference type="ARBA" id="ARBA00022553"/>
    </source>
</evidence>
<keyword evidence="6" id="KW-1185">Reference proteome</keyword>
<dbReference type="InterPro" id="IPR003231">
    <property type="entry name" value="ACP"/>
</dbReference>
<dbReference type="PROSITE" id="PS50075">
    <property type="entry name" value="CARRIER"/>
    <property type="match status" value="1"/>
</dbReference>
<comment type="caution">
    <text evidence="5">The sequence shown here is derived from an EMBL/GenBank/DDBJ whole genome shotgun (WGS) entry which is preliminary data.</text>
</comment>
<keyword evidence="2 3" id="KW-0597">Phosphoprotein</keyword>
<dbReference type="Proteomes" id="UP001182991">
    <property type="component" value="Unassembled WGS sequence"/>
</dbReference>